<reference evidence="6" key="1">
    <citation type="journal article" date="2019" name="Int. J. Syst. Evol. Microbiol.">
        <title>The Global Catalogue of Microorganisms (GCM) 10K type strain sequencing project: providing services to taxonomists for standard genome sequencing and annotation.</title>
        <authorList>
            <consortium name="The Broad Institute Genomics Platform"/>
            <consortium name="The Broad Institute Genome Sequencing Center for Infectious Disease"/>
            <person name="Wu L."/>
            <person name="Ma J."/>
        </authorList>
    </citation>
    <scope>NUCLEOTIDE SEQUENCE [LARGE SCALE GENOMIC DNA]</scope>
    <source>
        <strain evidence="6">CCUG 53252</strain>
    </source>
</reference>
<dbReference type="Gene3D" id="1.10.10.10">
    <property type="entry name" value="Winged helix-like DNA-binding domain superfamily/Winged helix DNA-binding domain"/>
    <property type="match status" value="1"/>
</dbReference>
<feature type="domain" description="HTH luxR-type" evidence="4">
    <location>
        <begin position="241"/>
        <end position="306"/>
    </location>
</feature>
<dbReference type="PROSITE" id="PS50043">
    <property type="entry name" value="HTH_LUXR_2"/>
    <property type="match status" value="1"/>
</dbReference>
<dbReference type="InterPro" id="IPR000792">
    <property type="entry name" value="Tscrpt_reg_LuxR_C"/>
</dbReference>
<keyword evidence="2" id="KW-0238">DNA-binding</keyword>
<keyword evidence="6" id="KW-1185">Reference proteome</keyword>
<dbReference type="Gene3D" id="3.30.450.40">
    <property type="match status" value="1"/>
</dbReference>
<dbReference type="InterPro" id="IPR036388">
    <property type="entry name" value="WH-like_DNA-bd_sf"/>
</dbReference>
<evidence type="ECO:0000256" key="3">
    <source>
        <dbReference type="ARBA" id="ARBA00023163"/>
    </source>
</evidence>
<dbReference type="InterPro" id="IPR039420">
    <property type="entry name" value="WalR-like"/>
</dbReference>
<dbReference type="PANTHER" id="PTHR43214">
    <property type="entry name" value="TWO-COMPONENT RESPONSE REGULATOR"/>
    <property type="match status" value="1"/>
</dbReference>
<dbReference type="Pfam" id="PF13185">
    <property type="entry name" value="GAF_2"/>
    <property type="match status" value="1"/>
</dbReference>
<dbReference type="InterPro" id="IPR003018">
    <property type="entry name" value="GAF"/>
</dbReference>
<evidence type="ECO:0000256" key="2">
    <source>
        <dbReference type="ARBA" id="ARBA00023125"/>
    </source>
</evidence>
<keyword evidence="1" id="KW-0805">Transcription regulation</keyword>
<keyword evidence="3" id="KW-0804">Transcription</keyword>
<evidence type="ECO:0000259" key="4">
    <source>
        <dbReference type="PROSITE" id="PS50043"/>
    </source>
</evidence>
<dbReference type="SUPFAM" id="SSF55781">
    <property type="entry name" value="GAF domain-like"/>
    <property type="match status" value="1"/>
</dbReference>
<evidence type="ECO:0000313" key="6">
    <source>
        <dbReference type="Proteomes" id="UP001595751"/>
    </source>
</evidence>
<dbReference type="RefSeq" id="WP_290291144.1">
    <property type="nucleotide sequence ID" value="NZ_CP047211.1"/>
</dbReference>
<evidence type="ECO:0000256" key="1">
    <source>
        <dbReference type="ARBA" id="ARBA00023015"/>
    </source>
</evidence>
<dbReference type="SMART" id="SM00421">
    <property type="entry name" value="HTH_LUXR"/>
    <property type="match status" value="1"/>
</dbReference>
<gene>
    <name evidence="5" type="ORF">ACFORJ_03240</name>
</gene>
<organism evidence="5 6">
    <name type="scientific">Corynebacterium hansenii</name>
    <dbReference type="NCBI Taxonomy" id="394964"/>
    <lineage>
        <taxon>Bacteria</taxon>
        <taxon>Bacillati</taxon>
        <taxon>Actinomycetota</taxon>
        <taxon>Actinomycetes</taxon>
        <taxon>Mycobacteriales</taxon>
        <taxon>Corynebacteriaceae</taxon>
        <taxon>Corynebacterium</taxon>
    </lineage>
</organism>
<proteinExistence type="predicted"/>
<evidence type="ECO:0000313" key="5">
    <source>
        <dbReference type="EMBL" id="MFC3849185.1"/>
    </source>
</evidence>
<sequence>MPHNRPRDRDLAKQLVRELRRDADLPVVFLGIGGQAGVTIGEGIGLRSDGVRGVNVIPGEGLGGRVLRDRRPAVVADYEAARTITDSYLTQVQNEGLGPVMAVPILSSIGETRMVLYGAHREKFEFGDRIRSVAMRLATKAATELRIRDEVDRRIGMAQRSTAELREAGEGPGSSDLERLRELHADLRAIAATTADEEARDKLLAASGGIAAILFPGAGGDAVRAADAGGAGAAAGGGAGAQADAPALTARELDVLSQVALGCTNAEAAARLSLSVETVKAYLRNASAKLGAKGRHAAVSRARILGLIP</sequence>
<protein>
    <submittedName>
        <fullName evidence="5">LuxR C-terminal-related transcriptional regulator</fullName>
    </submittedName>
</protein>
<dbReference type="CDD" id="cd06170">
    <property type="entry name" value="LuxR_C_like"/>
    <property type="match status" value="1"/>
</dbReference>
<comment type="caution">
    <text evidence="5">The sequence shown here is derived from an EMBL/GenBank/DDBJ whole genome shotgun (WGS) entry which is preliminary data.</text>
</comment>
<dbReference type="InterPro" id="IPR029016">
    <property type="entry name" value="GAF-like_dom_sf"/>
</dbReference>
<dbReference type="InterPro" id="IPR016032">
    <property type="entry name" value="Sig_transdc_resp-reg_C-effctor"/>
</dbReference>
<name>A0ABV7ZM14_9CORY</name>
<dbReference type="PANTHER" id="PTHR43214:SF42">
    <property type="entry name" value="TRANSCRIPTIONAL REGULATORY PROTEIN DESR"/>
    <property type="match status" value="1"/>
</dbReference>
<dbReference type="SUPFAM" id="SSF46894">
    <property type="entry name" value="C-terminal effector domain of the bipartite response regulators"/>
    <property type="match status" value="1"/>
</dbReference>
<dbReference type="Proteomes" id="UP001595751">
    <property type="component" value="Unassembled WGS sequence"/>
</dbReference>
<dbReference type="EMBL" id="JBHRZN010000001">
    <property type="protein sequence ID" value="MFC3849185.1"/>
    <property type="molecule type" value="Genomic_DNA"/>
</dbReference>
<accession>A0ABV7ZM14</accession>
<dbReference type="PRINTS" id="PR00038">
    <property type="entry name" value="HTHLUXR"/>
</dbReference>
<dbReference type="Pfam" id="PF00196">
    <property type="entry name" value="GerE"/>
    <property type="match status" value="1"/>
</dbReference>